<dbReference type="PANTHER" id="PTHR45694:SF18">
    <property type="entry name" value="GLUTAREDOXIN-1-RELATED"/>
    <property type="match status" value="1"/>
</dbReference>
<organism evidence="8 9">
    <name type="scientific">Anabaena lutea FACHB-196</name>
    <dbReference type="NCBI Taxonomy" id="2692881"/>
    <lineage>
        <taxon>Bacteria</taxon>
        <taxon>Bacillati</taxon>
        <taxon>Cyanobacteriota</taxon>
        <taxon>Cyanophyceae</taxon>
        <taxon>Nostocales</taxon>
        <taxon>Nostocaceae</taxon>
        <taxon>Anabaena</taxon>
    </lineage>
</organism>
<evidence type="ECO:0000313" key="8">
    <source>
        <dbReference type="EMBL" id="MBD2567660.1"/>
    </source>
</evidence>
<dbReference type="InterPro" id="IPR002109">
    <property type="entry name" value="Glutaredoxin"/>
</dbReference>
<dbReference type="PROSITE" id="PS00195">
    <property type="entry name" value="GLUTAREDOXIN_1"/>
    <property type="match status" value="1"/>
</dbReference>
<evidence type="ECO:0000259" key="7">
    <source>
        <dbReference type="Pfam" id="PF00462"/>
    </source>
</evidence>
<dbReference type="InterPro" id="IPR011767">
    <property type="entry name" value="GLR_AS"/>
</dbReference>
<dbReference type="InterPro" id="IPR036249">
    <property type="entry name" value="Thioredoxin-like_sf"/>
</dbReference>
<keyword evidence="6" id="KW-0963">Cytoplasm</keyword>
<dbReference type="RefSeq" id="WP_190712791.1">
    <property type="nucleotide sequence ID" value="NZ_JACJST010000004.1"/>
</dbReference>
<evidence type="ECO:0000256" key="1">
    <source>
        <dbReference type="ARBA" id="ARBA00007787"/>
    </source>
</evidence>
<sequence length="89" mass="10058">MTAKVEIYTWSTCPFCIRAKSLLKNKEVDFIEYSIDGDETARNKMAQRANGRRSLPQIFINDDHIGGCDDIHALDRQGKLDELLAADSI</sequence>
<accession>A0ABR8FCQ8</accession>
<name>A0ABR8FCQ8_9NOST</name>
<dbReference type="CDD" id="cd03418">
    <property type="entry name" value="GRX_GRXb_1_3_like"/>
    <property type="match status" value="1"/>
</dbReference>
<comment type="caution">
    <text evidence="8">The sequence shown here is derived from an EMBL/GenBank/DDBJ whole genome shotgun (WGS) entry which is preliminary data.</text>
</comment>
<dbReference type="NCBIfam" id="TIGR02181">
    <property type="entry name" value="GRX_bact"/>
    <property type="match status" value="1"/>
</dbReference>
<comment type="function">
    <text evidence="6">Has a glutathione-disulfide oxidoreductase activity in the presence of NADPH and glutathione reductase. Reduces low molecular weight disulfides and proteins.</text>
</comment>
<dbReference type="PROSITE" id="PS51354">
    <property type="entry name" value="GLUTAREDOXIN_2"/>
    <property type="match status" value="1"/>
</dbReference>
<evidence type="ECO:0000313" key="9">
    <source>
        <dbReference type="Proteomes" id="UP000640531"/>
    </source>
</evidence>
<evidence type="ECO:0000256" key="5">
    <source>
        <dbReference type="ARBA" id="ARBA00023284"/>
    </source>
</evidence>
<dbReference type="InterPro" id="IPR011900">
    <property type="entry name" value="GRX_bact"/>
</dbReference>
<dbReference type="Pfam" id="PF00462">
    <property type="entry name" value="Glutaredoxin"/>
    <property type="match status" value="1"/>
</dbReference>
<protein>
    <recommendedName>
        <fullName evidence="6">Glutaredoxin</fullName>
    </recommendedName>
</protein>
<comment type="similarity">
    <text evidence="1 6">Belongs to the glutaredoxin family.</text>
</comment>
<dbReference type="EMBL" id="JACJST010000004">
    <property type="protein sequence ID" value="MBD2567660.1"/>
    <property type="molecule type" value="Genomic_DNA"/>
</dbReference>
<keyword evidence="2 6" id="KW-0813">Transport</keyword>
<evidence type="ECO:0000256" key="3">
    <source>
        <dbReference type="ARBA" id="ARBA00022982"/>
    </source>
</evidence>
<keyword evidence="9" id="KW-1185">Reference proteome</keyword>
<dbReference type="PANTHER" id="PTHR45694">
    <property type="entry name" value="GLUTAREDOXIN 2"/>
    <property type="match status" value="1"/>
</dbReference>
<reference evidence="8 9" key="1">
    <citation type="journal article" date="2020" name="ISME J.">
        <title>Comparative genomics reveals insights into cyanobacterial evolution and habitat adaptation.</title>
        <authorList>
            <person name="Chen M.Y."/>
            <person name="Teng W.K."/>
            <person name="Zhao L."/>
            <person name="Hu C.X."/>
            <person name="Zhou Y.K."/>
            <person name="Han B.P."/>
            <person name="Song L.R."/>
            <person name="Shu W.S."/>
        </authorList>
    </citation>
    <scope>NUCLEOTIDE SEQUENCE [LARGE SCALE GENOMIC DNA]</scope>
    <source>
        <strain evidence="8 9">FACHB-196</strain>
    </source>
</reference>
<gene>
    <name evidence="8" type="primary">grxC</name>
    <name evidence="8" type="ORF">H6G59_07005</name>
</gene>
<evidence type="ECO:0000256" key="6">
    <source>
        <dbReference type="RuleBase" id="RU364065"/>
    </source>
</evidence>
<keyword evidence="5 6" id="KW-0676">Redox-active center</keyword>
<dbReference type="SUPFAM" id="SSF52833">
    <property type="entry name" value="Thioredoxin-like"/>
    <property type="match status" value="1"/>
</dbReference>
<dbReference type="PRINTS" id="PR00160">
    <property type="entry name" value="GLUTAREDOXIN"/>
</dbReference>
<evidence type="ECO:0000256" key="2">
    <source>
        <dbReference type="ARBA" id="ARBA00022448"/>
    </source>
</evidence>
<keyword evidence="3 6" id="KW-0249">Electron transport</keyword>
<keyword evidence="4" id="KW-1015">Disulfide bond</keyword>
<dbReference type="Gene3D" id="3.40.30.10">
    <property type="entry name" value="Glutaredoxin"/>
    <property type="match status" value="1"/>
</dbReference>
<dbReference type="InterPro" id="IPR014025">
    <property type="entry name" value="Glutaredoxin_subgr"/>
</dbReference>
<evidence type="ECO:0000256" key="4">
    <source>
        <dbReference type="ARBA" id="ARBA00023157"/>
    </source>
</evidence>
<proteinExistence type="inferred from homology"/>
<dbReference type="Proteomes" id="UP000640531">
    <property type="component" value="Unassembled WGS sequence"/>
</dbReference>
<feature type="domain" description="Glutaredoxin" evidence="7">
    <location>
        <begin position="5"/>
        <end position="65"/>
    </location>
</feature>